<dbReference type="InterPro" id="IPR011074">
    <property type="entry name" value="CRAL/TRIO_N_dom"/>
</dbReference>
<dbReference type="PROSITE" id="PS50055">
    <property type="entry name" value="TYR_PHOSPHATASE_PTP"/>
    <property type="match status" value="1"/>
</dbReference>
<accession>A0ABD1E809</accession>
<dbReference type="SMART" id="SM00194">
    <property type="entry name" value="PTPc"/>
    <property type="match status" value="1"/>
</dbReference>
<evidence type="ECO:0000256" key="1">
    <source>
        <dbReference type="ARBA" id="ARBA00004496"/>
    </source>
</evidence>
<keyword evidence="4" id="KW-0378">Hydrolase</keyword>
<protein>
    <recommendedName>
        <fullName evidence="9">Tyrosine-protein phosphatase non-receptor type 9</fullName>
        <ecNumber evidence="2">3.1.3.48</ecNumber>
    </recommendedName>
</protein>
<comment type="subcellular location">
    <subcellularLocation>
        <location evidence="1">Cytoplasm</location>
    </subcellularLocation>
</comment>
<dbReference type="GO" id="GO:0048666">
    <property type="term" value="P:neuron development"/>
    <property type="evidence" value="ECO:0007669"/>
    <property type="project" value="UniProtKB-ARBA"/>
</dbReference>
<evidence type="ECO:0000256" key="2">
    <source>
        <dbReference type="ARBA" id="ARBA00013064"/>
    </source>
</evidence>
<dbReference type="EC" id="3.1.3.48" evidence="2"/>
<dbReference type="GO" id="GO:0004725">
    <property type="term" value="F:protein tyrosine phosphatase activity"/>
    <property type="evidence" value="ECO:0007669"/>
    <property type="project" value="UniProtKB-EC"/>
</dbReference>
<dbReference type="SUPFAM" id="SSF52087">
    <property type="entry name" value="CRAL/TRIO domain"/>
    <property type="match status" value="1"/>
</dbReference>
<evidence type="ECO:0000259" key="11">
    <source>
        <dbReference type="PROSITE" id="PS50055"/>
    </source>
</evidence>
<evidence type="ECO:0000256" key="7">
    <source>
        <dbReference type="ARBA" id="ARBA00055430"/>
    </source>
</evidence>
<dbReference type="PROSITE" id="PS00383">
    <property type="entry name" value="TYR_PHOSPHATASE_1"/>
    <property type="match status" value="1"/>
</dbReference>
<keyword evidence="5" id="KW-0904">Protein phosphatase</keyword>
<dbReference type="InterPro" id="IPR001251">
    <property type="entry name" value="CRAL-TRIO_dom"/>
</dbReference>
<dbReference type="Pfam" id="PF00650">
    <property type="entry name" value="CRAL_TRIO"/>
    <property type="match status" value="1"/>
</dbReference>
<dbReference type="SUPFAM" id="SSF52799">
    <property type="entry name" value="(Phosphotyrosine protein) phosphatases II"/>
    <property type="match status" value="1"/>
</dbReference>
<evidence type="ECO:0000259" key="13">
    <source>
        <dbReference type="PROSITE" id="PS50191"/>
    </source>
</evidence>
<evidence type="ECO:0000256" key="8">
    <source>
        <dbReference type="ARBA" id="ARBA00060781"/>
    </source>
</evidence>
<dbReference type="PRINTS" id="PR00700">
    <property type="entry name" value="PRTYPHPHTASE"/>
</dbReference>
<dbReference type="Gene3D" id="3.90.190.10">
    <property type="entry name" value="Protein tyrosine phosphatase superfamily"/>
    <property type="match status" value="1"/>
</dbReference>
<dbReference type="SMART" id="SM01100">
    <property type="entry name" value="CRAL_TRIO_N"/>
    <property type="match status" value="1"/>
</dbReference>
<keyword evidence="6" id="KW-0007">Acetylation</keyword>
<dbReference type="InterPro" id="IPR036865">
    <property type="entry name" value="CRAL-TRIO_dom_sf"/>
</dbReference>
<evidence type="ECO:0000313" key="15">
    <source>
        <dbReference type="Proteomes" id="UP001566132"/>
    </source>
</evidence>
<dbReference type="InterPro" id="IPR000242">
    <property type="entry name" value="PTP_cat"/>
</dbReference>
<evidence type="ECO:0000313" key="14">
    <source>
        <dbReference type="EMBL" id="KAL1490788.1"/>
    </source>
</evidence>
<dbReference type="InterPro" id="IPR016130">
    <property type="entry name" value="Tyr_Pase_AS"/>
</dbReference>
<evidence type="ECO:0000256" key="5">
    <source>
        <dbReference type="ARBA" id="ARBA00022912"/>
    </source>
</evidence>
<dbReference type="InterPro" id="IPR036273">
    <property type="entry name" value="CRAL/TRIO_N_dom_sf"/>
</dbReference>
<reference evidence="14 15" key="1">
    <citation type="submission" date="2024-05" db="EMBL/GenBank/DDBJ databases">
        <title>Genetic variation in Jamaican populations of the coffee berry borer (Hypothenemus hampei).</title>
        <authorList>
            <person name="Errbii M."/>
            <person name="Myrie A."/>
        </authorList>
    </citation>
    <scope>NUCLEOTIDE SEQUENCE [LARGE SCALE GENOMIC DNA]</scope>
    <source>
        <strain evidence="14">JA-Hopewell-2020-01-JO</strain>
        <tissue evidence="14">Whole body</tissue>
    </source>
</reference>
<dbReference type="PANTHER" id="PTHR19134">
    <property type="entry name" value="RECEPTOR-TYPE TYROSINE-PROTEIN PHOSPHATASE"/>
    <property type="match status" value="1"/>
</dbReference>
<gene>
    <name evidence="14" type="ORF">ABEB36_013425</name>
</gene>
<dbReference type="Proteomes" id="UP001566132">
    <property type="component" value="Unassembled WGS sequence"/>
</dbReference>
<evidence type="ECO:0000256" key="9">
    <source>
        <dbReference type="ARBA" id="ARBA00069781"/>
    </source>
</evidence>
<dbReference type="InterPro" id="IPR050348">
    <property type="entry name" value="Protein-Tyr_Phosphatase"/>
</dbReference>
<dbReference type="Pfam" id="PF00102">
    <property type="entry name" value="Y_phosphatase"/>
    <property type="match status" value="1"/>
</dbReference>
<dbReference type="Gene3D" id="1.10.8.20">
    <property type="entry name" value="N-terminal domain of phosphatidylinositol transfer protein sec14p"/>
    <property type="match status" value="1"/>
</dbReference>
<dbReference type="InterPro" id="IPR003595">
    <property type="entry name" value="Tyr_Pase_cat"/>
</dbReference>
<dbReference type="PROSITE" id="PS50191">
    <property type="entry name" value="CRAL_TRIO"/>
    <property type="match status" value="1"/>
</dbReference>
<name>A0ABD1E809_HYPHA</name>
<dbReference type="FunFam" id="3.90.190.10:FF:000026">
    <property type="entry name" value="tyrosine-protein phosphatase non-receptor type 9"/>
    <property type="match status" value="1"/>
</dbReference>
<keyword evidence="15" id="KW-1185">Reference proteome</keyword>
<keyword evidence="3" id="KW-0963">Cytoplasm</keyword>
<dbReference type="GO" id="GO:0009653">
    <property type="term" value="P:anatomical structure morphogenesis"/>
    <property type="evidence" value="ECO:0007669"/>
    <property type="project" value="UniProtKB-ARBA"/>
</dbReference>
<feature type="compositionally biased region" description="Polar residues" evidence="10">
    <location>
        <begin position="268"/>
        <end position="278"/>
    </location>
</feature>
<dbReference type="FunFam" id="3.40.525.10:FF:000005">
    <property type="entry name" value="Tyrosine-protein phosphatase non-receptor type 9"/>
    <property type="match status" value="1"/>
</dbReference>
<dbReference type="SMART" id="SM00516">
    <property type="entry name" value="SEC14"/>
    <property type="match status" value="1"/>
</dbReference>
<dbReference type="PANTHER" id="PTHR19134:SF534">
    <property type="entry name" value="LD27988P"/>
    <property type="match status" value="1"/>
</dbReference>
<dbReference type="SMART" id="SM00404">
    <property type="entry name" value="PTPc_motif"/>
    <property type="match status" value="1"/>
</dbReference>
<dbReference type="PROSITE" id="PS50056">
    <property type="entry name" value="TYR_PHOSPHATASE_2"/>
    <property type="match status" value="1"/>
</dbReference>
<dbReference type="InterPro" id="IPR000387">
    <property type="entry name" value="Tyr_Pase_dom"/>
</dbReference>
<feature type="domain" description="Tyrosine specific protein phosphatases" evidence="12">
    <location>
        <begin position="523"/>
        <end position="607"/>
    </location>
</feature>
<sequence>MSDVRKWYAMAATLTQEQENATQEFIERVNAKFKRKFGTIPVSWSTAVRFLYARKFDVNRAVTLFEQHEATRQREGLNKFDPLKEPLHSELLTGKFTILPKRDTNEAAIAVFTAHKHVPAISTHQTTLQGVVYQLDVALQNPLTQKSGIVFIYDMSNSKYSNFDYDLSQKILTMLKGAYPAKLKKVLIVTAPLWFKAPFKILRLFVREKLRERVYTVSTAQLQAHIPRESLPAQLGGSLVLDHDGWLEQCLNSMNINRGTSPVALYNNDKTPSPQKNLNGPDGDIDISGNKEAPPDTWSTEEGNLNPPSSASSGFSDDDSLHGDGAALTMVQLVEFVRHRGRSGLIQEYAEIRSRPPEGTFNVAKSKNNLPKNRYTDVLCYDHSRVILSEVDCDRDSDYIHANFVDGYKQKNAFINTQGPLAKTTPDFWRMVWEQHSLVIVMTTRVMERGRPKCHQYWETEEGSEAEYGHFSVCTLSIETDPNYVVTTIKLTNLQTEESREVSHWQFTSWPDYGVPSSAKAMLEFLERVRRKQASMVNALEDTWAGHPRGPPIVVHCSAGIGRTGTFCTLDICISRLEDMGTADIRGTVERIRSQRAYSIQMPDQYIFCHLALIEYALMKGYLQSVDLAGFDQGADEESD</sequence>
<dbReference type="CDD" id="cd14543">
    <property type="entry name" value="PTPc-N9"/>
    <property type="match status" value="1"/>
</dbReference>
<proteinExistence type="inferred from homology"/>
<evidence type="ECO:0000256" key="10">
    <source>
        <dbReference type="SAM" id="MobiDB-lite"/>
    </source>
</evidence>
<dbReference type="Gene3D" id="3.40.525.10">
    <property type="entry name" value="CRAL-TRIO lipid binding domain"/>
    <property type="match status" value="1"/>
</dbReference>
<evidence type="ECO:0000259" key="12">
    <source>
        <dbReference type="PROSITE" id="PS50056"/>
    </source>
</evidence>
<feature type="compositionally biased region" description="Polar residues" evidence="10">
    <location>
        <begin position="297"/>
        <end position="308"/>
    </location>
</feature>
<dbReference type="CDD" id="cd00170">
    <property type="entry name" value="SEC14"/>
    <property type="match status" value="1"/>
</dbReference>
<feature type="region of interest" description="Disordered" evidence="10">
    <location>
        <begin position="263"/>
        <end position="320"/>
    </location>
</feature>
<feature type="domain" description="Tyrosine-protein phosphatase" evidence="11">
    <location>
        <begin position="345"/>
        <end position="616"/>
    </location>
</feature>
<evidence type="ECO:0000256" key="3">
    <source>
        <dbReference type="ARBA" id="ARBA00022490"/>
    </source>
</evidence>
<organism evidence="14 15">
    <name type="scientific">Hypothenemus hampei</name>
    <name type="common">Coffee berry borer</name>
    <dbReference type="NCBI Taxonomy" id="57062"/>
    <lineage>
        <taxon>Eukaryota</taxon>
        <taxon>Metazoa</taxon>
        <taxon>Ecdysozoa</taxon>
        <taxon>Arthropoda</taxon>
        <taxon>Hexapoda</taxon>
        <taxon>Insecta</taxon>
        <taxon>Pterygota</taxon>
        <taxon>Neoptera</taxon>
        <taxon>Endopterygota</taxon>
        <taxon>Coleoptera</taxon>
        <taxon>Polyphaga</taxon>
        <taxon>Cucujiformia</taxon>
        <taxon>Curculionidae</taxon>
        <taxon>Scolytinae</taxon>
        <taxon>Hypothenemus</taxon>
    </lineage>
</organism>
<feature type="domain" description="CRAL-TRIO" evidence="13">
    <location>
        <begin position="84"/>
        <end position="243"/>
    </location>
</feature>
<dbReference type="GO" id="GO:0005737">
    <property type="term" value="C:cytoplasm"/>
    <property type="evidence" value="ECO:0007669"/>
    <property type="project" value="UniProtKB-SubCell"/>
</dbReference>
<evidence type="ECO:0000256" key="6">
    <source>
        <dbReference type="ARBA" id="ARBA00022990"/>
    </source>
</evidence>
<dbReference type="AlphaFoldDB" id="A0ABD1E809"/>
<comment type="caution">
    <text evidence="14">The sequence shown here is derived from an EMBL/GenBank/DDBJ whole genome shotgun (WGS) entry which is preliminary data.</text>
</comment>
<dbReference type="InterPro" id="IPR029021">
    <property type="entry name" value="Prot-tyrosine_phosphatase-like"/>
</dbReference>
<dbReference type="EMBL" id="JBDJPC010000010">
    <property type="protein sequence ID" value="KAL1490788.1"/>
    <property type="molecule type" value="Genomic_DNA"/>
</dbReference>
<comment type="similarity">
    <text evidence="8">Belongs to the protein-tyrosine phosphatase family. Non-receptor class 3 subfamily.</text>
</comment>
<evidence type="ECO:0000256" key="4">
    <source>
        <dbReference type="ARBA" id="ARBA00022801"/>
    </source>
</evidence>
<dbReference type="SUPFAM" id="SSF46938">
    <property type="entry name" value="CRAL/TRIO N-terminal domain"/>
    <property type="match status" value="1"/>
</dbReference>
<comment type="function">
    <text evidence="7">Protein-tyrosine phosphatase that could participate in the transfer of hydrophobic ligands or in functions of the Golgi apparatus.</text>
</comment>